<comment type="caution">
    <text evidence="2">The sequence shown here is derived from an EMBL/GenBank/DDBJ whole genome shotgun (WGS) entry which is preliminary data.</text>
</comment>
<feature type="compositionally biased region" description="Pro residues" evidence="1">
    <location>
        <begin position="198"/>
        <end position="207"/>
    </location>
</feature>
<reference evidence="2" key="1">
    <citation type="submission" date="2020-10" db="EMBL/GenBank/DDBJ databases">
        <title>Unveiling of a novel bifunctional photoreceptor, Dualchrome1, isolated from a cosmopolitan green alga.</title>
        <authorList>
            <person name="Suzuki S."/>
            <person name="Kawachi M."/>
        </authorList>
    </citation>
    <scope>NUCLEOTIDE SEQUENCE</scope>
    <source>
        <strain evidence="2">NIES 2893</strain>
    </source>
</reference>
<evidence type="ECO:0000313" key="2">
    <source>
        <dbReference type="EMBL" id="GHP09696.1"/>
    </source>
</evidence>
<sequence length="380" mass="42117">MIIMASRSASATQPAVRVRAAAPMRRALVRVGSSSSSSSSSSPKRESIHHHEKHHDEEDEEEQQASSDFKCRSASLTLLRGPLLMSLSDLNARLDEIKSGGNNTMLPGEEEESEDIYTMYVFARFLGLMETLKQTMPLEREFFTTSHDNRTSMRLLSLFEKIGLVLASVEIKSDEEMTINDAAAEEELNESTERITRTPPPPHPPPHSATVAEAVEAAWEKGSSTEVQAHLHDVFEHPPSAGGDDSNRIIGSSASANVTTHNLHEEAITATTLLRIDYTTQHFIGASMRVLFDKDVHATAIVLQPDLRDFLGDPDNCEWLRDLCCDVRTLVESCHDAAAADGRNWSRVLAFQKLIVQVIDLLDPQCIVISKSRRSVKHLL</sequence>
<feature type="compositionally biased region" description="Low complexity" evidence="1">
    <location>
        <begin position="29"/>
        <end position="42"/>
    </location>
</feature>
<evidence type="ECO:0000256" key="1">
    <source>
        <dbReference type="SAM" id="MobiDB-lite"/>
    </source>
</evidence>
<accession>A0A830HQ97</accession>
<protein>
    <submittedName>
        <fullName evidence="2">Uncharacterized protein</fullName>
    </submittedName>
</protein>
<feature type="region of interest" description="Disordered" evidence="1">
    <location>
        <begin position="29"/>
        <end position="67"/>
    </location>
</feature>
<organism evidence="2 3">
    <name type="scientific">Pycnococcus provasolii</name>
    <dbReference type="NCBI Taxonomy" id="41880"/>
    <lineage>
        <taxon>Eukaryota</taxon>
        <taxon>Viridiplantae</taxon>
        <taxon>Chlorophyta</taxon>
        <taxon>Pseudoscourfieldiophyceae</taxon>
        <taxon>Pseudoscourfieldiales</taxon>
        <taxon>Pycnococcaceae</taxon>
        <taxon>Pycnococcus</taxon>
    </lineage>
</organism>
<feature type="region of interest" description="Disordered" evidence="1">
    <location>
        <begin position="185"/>
        <end position="209"/>
    </location>
</feature>
<gene>
    <name evidence="2" type="ORF">PPROV_000843100</name>
</gene>
<dbReference type="AlphaFoldDB" id="A0A830HQ97"/>
<dbReference type="Proteomes" id="UP000660262">
    <property type="component" value="Unassembled WGS sequence"/>
</dbReference>
<evidence type="ECO:0000313" key="3">
    <source>
        <dbReference type="Proteomes" id="UP000660262"/>
    </source>
</evidence>
<dbReference type="EMBL" id="BNJQ01000026">
    <property type="protein sequence ID" value="GHP09696.1"/>
    <property type="molecule type" value="Genomic_DNA"/>
</dbReference>
<dbReference type="OrthoDB" id="531190at2759"/>
<name>A0A830HQ97_9CHLO</name>
<proteinExistence type="predicted"/>
<keyword evidence="3" id="KW-1185">Reference proteome</keyword>